<evidence type="ECO:0000313" key="3">
    <source>
        <dbReference type="Proteomes" id="UP000010366"/>
    </source>
</evidence>
<dbReference type="HOGENOM" id="CLU_2011179_0_0_3"/>
<proteinExistence type="predicted"/>
<name>K9UCN8_CHAP6</name>
<sequence>MVVARQEWLDWEFDPPGFSKYGCDDIGDLLASGQMSVEFLDYGDYYEPTEAELEEARLCRSDDREIEAELRRTVSYEDGETEARYEDRISVQVSLQSGRRADQRAKERIEQGLPDLAHNPNAL</sequence>
<accession>K9UCN8</accession>
<dbReference type="Proteomes" id="UP000010366">
    <property type="component" value="Chromosome"/>
</dbReference>
<protein>
    <submittedName>
        <fullName evidence="2">Uncharacterized protein</fullName>
    </submittedName>
</protein>
<dbReference type="STRING" id="1173020.Cha6605_1727"/>
<evidence type="ECO:0000256" key="1">
    <source>
        <dbReference type="SAM" id="MobiDB-lite"/>
    </source>
</evidence>
<feature type="region of interest" description="Disordered" evidence="1">
    <location>
        <begin position="96"/>
        <end position="123"/>
    </location>
</feature>
<feature type="compositionally biased region" description="Basic and acidic residues" evidence="1">
    <location>
        <begin position="99"/>
        <end position="110"/>
    </location>
</feature>
<dbReference type="EMBL" id="CP003600">
    <property type="protein sequence ID" value="AFY92852.1"/>
    <property type="molecule type" value="Genomic_DNA"/>
</dbReference>
<evidence type="ECO:0000313" key="2">
    <source>
        <dbReference type="EMBL" id="AFY92852.1"/>
    </source>
</evidence>
<organism evidence="2 3">
    <name type="scientific">Chamaesiphon minutus (strain ATCC 27169 / PCC 6605)</name>
    <dbReference type="NCBI Taxonomy" id="1173020"/>
    <lineage>
        <taxon>Bacteria</taxon>
        <taxon>Bacillati</taxon>
        <taxon>Cyanobacteriota</taxon>
        <taxon>Cyanophyceae</taxon>
        <taxon>Gomontiellales</taxon>
        <taxon>Chamaesiphonaceae</taxon>
        <taxon>Chamaesiphon</taxon>
    </lineage>
</organism>
<keyword evidence="3" id="KW-1185">Reference proteome</keyword>
<dbReference type="KEGG" id="cmp:Cha6605_1727"/>
<gene>
    <name evidence="2" type="ORF">Cha6605_1727</name>
</gene>
<dbReference type="AlphaFoldDB" id="K9UCN8"/>
<reference evidence="2 3" key="1">
    <citation type="submission" date="2012-05" db="EMBL/GenBank/DDBJ databases">
        <title>Finished chromosome of genome of Chamaesiphon sp. PCC 6605.</title>
        <authorList>
            <consortium name="US DOE Joint Genome Institute"/>
            <person name="Gugger M."/>
            <person name="Coursin T."/>
            <person name="Rippka R."/>
            <person name="Tandeau De Marsac N."/>
            <person name="Huntemann M."/>
            <person name="Wei C.-L."/>
            <person name="Han J."/>
            <person name="Detter J.C."/>
            <person name="Han C."/>
            <person name="Tapia R."/>
            <person name="Chen A."/>
            <person name="Kyrpides N."/>
            <person name="Mavromatis K."/>
            <person name="Markowitz V."/>
            <person name="Szeto E."/>
            <person name="Ivanova N."/>
            <person name="Pagani I."/>
            <person name="Pati A."/>
            <person name="Goodwin L."/>
            <person name="Nordberg H.P."/>
            <person name="Cantor M.N."/>
            <person name="Hua S.X."/>
            <person name="Woyke T."/>
            <person name="Kerfeld C.A."/>
        </authorList>
    </citation>
    <scope>NUCLEOTIDE SEQUENCE [LARGE SCALE GENOMIC DNA]</scope>
    <source>
        <strain evidence="3">ATCC 27169 / PCC 6605</strain>
    </source>
</reference>